<dbReference type="SUPFAM" id="SSF53697">
    <property type="entry name" value="SIS domain"/>
    <property type="match status" value="1"/>
</dbReference>
<dbReference type="NCBIfam" id="TIGR02128">
    <property type="entry name" value="G6PI_arch"/>
    <property type="match status" value="1"/>
</dbReference>
<protein>
    <submittedName>
        <fullName evidence="4">Bifunctional phosphoglucose/phosphomannose isomerase</fullName>
    </submittedName>
</protein>
<evidence type="ECO:0000313" key="5">
    <source>
        <dbReference type="Proteomes" id="UP001597343"/>
    </source>
</evidence>
<dbReference type="Proteomes" id="UP001597343">
    <property type="component" value="Unassembled WGS sequence"/>
</dbReference>
<accession>A0ABW5A298</accession>
<proteinExistence type="inferred from homology"/>
<dbReference type="InterPro" id="IPR046348">
    <property type="entry name" value="SIS_dom_sf"/>
</dbReference>
<dbReference type="GO" id="GO:0016853">
    <property type="term" value="F:isomerase activity"/>
    <property type="evidence" value="ECO:0007669"/>
    <property type="project" value="UniProtKB-KW"/>
</dbReference>
<sequence length="356" mass="38842">MKRINLDDVSQLQAHDAADMLGAIYKLPEQMELALDLMKRTAVSLDRSRVKTILITGLGGSAVGGDLLRTYVGDTCPVPILVNRGYTMPSYVGDDTWVIAISYSGNTEETLSAYEEAKARGAQLTAITSGGELAERARRDGVPLVSVPSGLQPRAAVGHLFVPLLSLVQKSGLVAERVEEMEETLQLLRDMRDELAPTAQTAHNLAKQIALRLHGKIPLIHSSTGLTEAIAYRWKTQINENAQTLAFAHSYPELNHNEIVGFDVPSELIERVEVIALSSTFDHPRVQKRISITMSEVLADARCGRSQLAARGESALAQMFSLLLIGDYASAYLAVLYGLDPTPVVKIEQLKKRLAD</sequence>
<dbReference type="RefSeq" id="WP_386048738.1">
    <property type="nucleotide sequence ID" value="NZ_JBHUIO010000011.1"/>
</dbReference>
<organism evidence="4 5">
    <name type="scientific">Tumebacillus lipolyticus</name>
    <dbReference type="NCBI Taxonomy" id="1280370"/>
    <lineage>
        <taxon>Bacteria</taxon>
        <taxon>Bacillati</taxon>
        <taxon>Bacillota</taxon>
        <taxon>Bacilli</taxon>
        <taxon>Bacillales</taxon>
        <taxon>Alicyclobacillaceae</taxon>
        <taxon>Tumebacillus</taxon>
    </lineage>
</organism>
<keyword evidence="5" id="KW-1185">Reference proteome</keyword>
<dbReference type="Pfam" id="PF10432">
    <property type="entry name" value="bact-PGI_C"/>
    <property type="match status" value="1"/>
</dbReference>
<feature type="domain" description="SIS" evidence="3">
    <location>
        <begin position="41"/>
        <end position="183"/>
    </location>
</feature>
<name>A0ABW5A298_9BACL</name>
<evidence type="ECO:0000313" key="4">
    <source>
        <dbReference type="EMBL" id="MFD2171706.1"/>
    </source>
</evidence>
<comment type="caution">
    <text evidence="4">The sequence shown here is derived from an EMBL/GenBank/DDBJ whole genome shotgun (WGS) entry which is preliminary data.</text>
</comment>
<evidence type="ECO:0000256" key="1">
    <source>
        <dbReference type="ARBA" id="ARBA00010523"/>
    </source>
</evidence>
<dbReference type="NCBIfam" id="NF006426">
    <property type="entry name" value="PRK08674.1-6"/>
    <property type="match status" value="1"/>
</dbReference>
<evidence type="ECO:0000259" key="3">
    <source>
        <dbReference type="PROSITE" id="PS51464"/>
    </source>
</evidence>
<dbReference type="CDD" id="cd05017">
    <property type="entry name" value="SIS_PGI_PMI_1"/>
    <property type="match status" value="1"/>
</dbReference>
<dbReference type="Gene3D" id="3.40.50.10490">
    <property type="entry name" value="Glucose-6-phosphate isomerase like protein, domain 1"/>
    <property type="match status" value="2"/>
</dbReference>
<evidence type="ECO:0000256" key="2">
    <source>
        <dbReference type="ARBA" id="ARBA00023235"/>
    </source>
</evidence>
<reference evidence="5" key="1">
    <citation type="journal article" date="2019" name="Int. J. Syst. Evol. Microbiol.">
        <title>The Global Catalogue of Microorganisms (GCM) 10K type strain sequencing project: providing services to taxonomists for standard genome sequencing and annotation.</title>
        <authorList>
            <consortium name="The Broad Institute Genomics Platform"/>
            <consortium name="The Broad Institute Genome Sequencing Center for Infectious Disease"/>
            <person name="Wu L."/>
            <person name="Ma J."/>
        </authorList>
    </citation>
    <scope>NUCLEOTIDE SEQUENCE [LARGE SCALE GENOMIC DNA]</scope>
    <source>
        <strain evidence="5">CGMCC 1.13574</strain>
    </source>
</reference>
<dbReference type="Pfam" id="PF01380">
    <property type="entry name" value="SIS"/>
    <property type="match status" value="1"/>
</dbReference>
<dbReference type="InterPro" id="IPR035484">
    <property type="entry name" value="SIS_PGI/PMI_1"/>
</dbReference>
<dbReference type="NCBIfam" id="NF006423">
    <property type="entry name" value="PRK08674.1-2"/>
    <property type="match status" value="1"/>
</dbReference>
<dbReference type="PROSITE" id="PS51464">
    <property type="entry name" value="SIS"/>
    <property type="match status" value="1"/>
</dbReference>
<dbReference type="InterPro" id="IPR019490">
    <property type="entry name" value="Glu6P/Mann6P_isomerase_C"/>
</dbReference>
<keyword evidence="2 4" id="KW-0413">Isomerase</keyword>
<dbReference type="CDD" id="cd05637">
    <property type="entry name" value="SIS_PGI_PMI_2"/>
    <property type="match status" value="1"/>
</dbReference>
<comment type="similarity">
    <text evidence="1">Belongs to the PGI/PMI family.</text>
</comment>
<dbReference type="InterPro" id="IPR001347">
    <property type="entry name" value="SIS_dom"/>
</dbReference>
<dbReference type="EMBL" id="JBHUIO010000011">
    <property type="protein sequence ID" value="MFD2171706.1"/>
    <property type="molecule type" value="Genomic_DNA"/>
</dbReference>
<gene>
    <name evidence="4" type="ORF">ACFSOY_17225</name>
</gene>